<dbReference type="Pfam" id="PF04233">
    <property type="entry name" value="Phage_Mu_F"/>
    <property type="match status" value="1"/>
</dbReference>
<proteinExistence type="predicted"/>
<gene>
    <name evidence="2" type="ORF">FJU08_06720</name>
</gene>
<protein>
    <recommendedName>
        <fullName evidence="1">Phage head morphogenesis domain-containing protein</fullName>
    </recommendedName>
</protein>
<sequence>METLGIWRTRRDAKVRPSHAANEGNIYAFDNPPATGNPGDAYGCRCIAEPYDASTEEYFDIRFENIPQTTSKWPWWNFVGHYLFGNDETVSLEKAGLLQAVANQFRAIAIDNPHRLPGQIATKARTTKDGSFGDGFDNYYPMKNVSYSLGNSSIRGEIHGTRRQKGPMIDLSGSIDFTFEDMFRDPFELEDRILTYDNMIGDRIVKLIASGLEDASEIAAEISQTLGNPGPSLYNYVFAMAVSALNDSRNRSRALLSYIPVEVPFSSPYGITEIWEATFSARILADASTSRYAEAKDRQ</sequence>
<evidence type="ECO:0000313" key="2">
    <source>
        <dbReference type="EMBL" id="TPW31822.1"/>
    </source>
</evidence>
<dbReference type="OrthoDB" id="4446543at2"/>
<reference evidence="2 3" key="1">
    <citation type="submission" date="2019-06" db="EMBL/GenBank/DDBJ databases">
        <authorList>
            <person name="Li M."/>
        </authorList>
    </citation>
    <scope>NUCLEOTIDE SEQUENCE [LARGE SCALE GENOMIC DNA]</scope>
    <source>
        <strain evidence="2 3">BGMRC2036</strain>
    </source>
</reference>
<dbReference type="InterPro" id="IPR006528">
    <property type="entry name" value="Phage_head_morphogenesis_dom"/>
</dbReference>
<name>A0A506UBP4_9HYPH</name>
<evidence type="ECO:0000259" key="1">
    <source>
        <dbReference type="Pfam" id="PF04233"/>
    </source>
</evidence>
<keyword evidence="3" id="KW-1185">Reference proteome</keyword>
<organism evidence="2 3">
    <name type="scientific">Martelella alba</name>
    <dbReference type="NCBI Taxonomy" id="2590451"/>
    <lineage>
        <taxon>Bacteria</taxon>
        <taxon>Pseudomonadati</taxon>
        <taxon>Pseudomonadota</taxon>
        <taxon>Alphaproteobacteria</taxon>
        <taxon>Hyphomicrobiales</taxon>
        <taxon>Aurantimonadaceae</taxon>
        <taxon>Martelella</taxon>
    </lineage>
</organism>
<evidence type="ECO:0000313" key="3">
    <source>
        <dbReference type="Proteomes" id="UP000318801"/>
    </source>
</evidence>
<comment type="caution">
    <text evidence="2">The sequence shown here is derived from an EMBL/GenBank/DDBJ whole genome shotgun (WGS) entry which is preliminary data.</text>
</comment>
<feature type="domain" description="Phage head morphogenesis" evidence="1">
    <location>
        <begin position="6"/>
        <end position="47"/>
    </location>
</feature>
<dbReference type="Proteomes" id="UP000318801">
    <property type="component" value="Unassembled WGS sequence"/>
</dbReference>
<dbReference type="AlphaFoldDB" id="A0A506UBP4"/>
<dbReference type="EMBL" id="VHLG01000003">
    <property type="protein sequence ID" value="TPW31822.1"/>
    <property type="molecule type" value="Genomic_DNA"/>
</dbReference>
<accession>A0A506UBP4</accession>